<name>A0A7K1VBI5_9NOCA</name>
<dbReference type="EMBL" id="WRPP01000016">
    <property type="protein sequence ID" value="MVU83937.1"/>
    <property type="molecule type" value="Genomic_DNA"/>
</dbReference>
<evidence type="ECO:0000313" key="2">
    <source>
        <dbReference type="EMBL" id="MVU83937.1"/>
    </source>
</evidence>
<feature type="region of interest" description="Disordered" evidence="1">
    <location>
        <begin position="87"/>
        <end position="106"/>
    </location>
</feature>
<keyword evidence="3" id="KW-1185">Reference proteome</keyword>
<dbReference type="AlphaFoldDB" id="A0A7K1VBI5"/>
<evidence type="ECO:0000313" key="3">
    <source>
        <dbReference type="Proteomes" id="UP000466794"/>
    </source>
</evidence>
<evidence type="ECO:0000256" key="1">
    <source>
        <dbReference type="SAM" id="MobiDB-lite"/>
    </source>
</evidence>
<gene>
    <name evidence="2" type="ORF">GPX89_42755</name>
</gene>
<comment type="caution">
    <text evidence="2">The sequence shown here is derived from an EMBL/GenBank/DDBJ whole genome shotgun (WGS) entry which is preliminary data.</text>
</comment>
<sequence length="106" mass="10293">MAVATFPRVSPADRPTLAAGAMVLVLTALTAAFVFGAMPAVAGPAGPAPANPALVHAAVPATPHADTPATPLPSCTEITEDSVNPACTDVSADAVPGSDAAPLDQP</sequence>
<proteinExistence type="predicted"/>
<reference evidence="2 3" key="1">
    <citation type="submission" date="2019-12" db="EMBL/GenBank/DDBJ databases">
        <title>Nocardia sp. nov. ET3-3 isolated from soil.</title>
        <authorList>
            <person name="Kanchanasin P."/>
            <person name="Tanasupawat S."/>
            <person name="Yuki M."/>
            <person name="Kudo T."/>
        </authorList>
    </citation>
    <scope>NUCLEOTIDE SEQUENCE [LARGE SCALE GENOMIC DNA]</scope>
    <source>
        <strain evidence="2 3">ET3-3</strain>
    </source>
</reference>
<organism evidence="2 3">
    <name type="scientific">Nocardia terrae</name>
    <dbReference type="NCBI Taxonomy" id="2675851"/>
    <lineage>
        <taxon>Bacteria</taxon>
        <taxon>Bacillati</taxon>
        <taxon>Actinomycetota</taxon>
        <taxon>Actinomycetes</taxon>
        <taxon>Mycobacteriales</taxon>
        <taxon>Nocardiaceae</taxon>
        <taxon>Nocardia</taxon>
    </lineage>
</organism>
<protein>
    <submittedName>
        <fullName evidence="2">Uncharacterized protein</fullName>
    </submittedName>
</protein>
<accession>A0A7K1VBI5</accession>
<dbReference type="RefSeq" id="WP_157393519.1">
    <property type="nucleotide sequence ID" value="NZ_WRPP01000016.1"/>
</dbReference>
<dbReference type="Proteomes" id="UP000466794">
    <property type="component" value="Unassembled WGS sequence"/>
</dbReference>